<evidence type="ECO:0000256" key="1">
    <source>
        <dbReference type="ARBA" id="ARBA00001946"/>
    </source>
</evidence>
<dbReference type="SUPFAM" id="SSF55073">
    <property type="entry name" value="Nucleotide cyclase"/>
    <property type="match status" value="1"/>
</dbReference>
<gene>
    <name evidence="6" type="ORF">MS5N3_09450</name>
</gene>
<dbReference type="InterPro" id="IPR050469">
    <property type="entry name" value="Diguanylate_Cyclase"/>
</dbReference>
<dbReference type="EC" id="2.7.7.65" evidence="2"/>
<dbReference type="PANTHER" id="PTHR45138:SF9">
    <property type="entry name" value="DIGUANYLATE CYCLASE DGCM-RELATED"/>
    <property type="match status" value="1"/>
</dbReference>
<dbReference type="AlphaFoldDB" id="A0A5M3PKQ3"/>
<dbReference type="PROSITE" id="PS50887">
    <property type="entry name" value="GGDEF"/>
    <property type="match status" value="1"/>
</dbReference>
<name>A0A5M3PKQ3_9GAMM</name>
<accession>A0A5M3PKQ3</accession>
<reference evidence="6 7" key="1">
    <citation type="journal article" date="2019" name="J. Gen. Appl. Microbiol.">
        <title>Aerobic degradation of cis-dichloroethene by the marine bacterium Marinobacter salsuginis strain 5N-3.</title>
        <authorList>
            <person name="Inoue Y."/>
            <person name="Fukunaga Y."/>
            <person name="Katsumata H."/>
            <person name="Ohji S."/>
            <person name="Hosoyama A."/>
            <person name="Mori K."/>
            <person name="Ando K."/>
        </authorList>
    </citation>
    <scope>NUCLEOTIDE SEQUENCE [LARGE SCALE GENOMIC DNA]</scope>
    <source>
        <strain evidence="6 7">5N-3</strain>
    </source>
</reference>
<evidence type="ECO:0000313" key="7">
    <source>
        <dbReference type="Proteomes" id="UP000340077"/>
    </source>
</evidence>
<comment type="catalytic activity">
    <reaction evidence="3">
        <text>2 GTP = 3',3'-c-di-GMP + 2 diphosphate</text>
        <dbReference type="Rhea" id="RHEA:24898"/>
        <dbReference type="ChEBI" id="CHEBI:33019"/>
        <dbReference type="ChEBI" id="CHEBI:37565"/>
        <dbReference type="ChEBI" id="CHEBI:58805"/>
        <dbReference type="EC" id="2.7.7.65"/>
    </reaction>
</comment>
<dbReference type="Gene3D" id="3.30.70.270">
    <property type="match status" value="1"/>
</dbReference>
<evidence type="ECO:0000259" key="5">
    <source>
        <dbReference type="PROSITE" id="PS50887"/>
    </source>
</evidence>
<feature type="transmembrane region" description="Helical" evidence="4">
    <location>
        <begin position="60"/>
        <end position="79"/>
    </location>
</feature>
<evidence type="ECO:0000256" key="4">
    <source>
        <dbReference type="SAM" id="Phobius"/>
    </source>
</evidence>
<dbReference type="CDD" id="cd01949">
    <property type="entry name" value="GGDEF"/>
    <property type="match status" value="1"/>
</dbReference>
<proteinExistence type="predicted"/>
<feature type="transmembrane region" description="Helical" evidence="4">
    <location>
        <begin position="22"/>
        <end position="40"/>
    </location>
</feature>
<evidence type="ECO:0000256" key="3">
    <source>
        <dbReference type="ARBA" id="ARBA00034247"/>
    </source>
</evidence>
<dbReference type="InterPro" id="IPR043128">
    <property type="entry name" value="Rev_trsase/Diguanyl_cyclase"/>
</dbReference>
<dbReference type="InterPro" id="IPR029787">
    <property type="entry name" value="Nucleotide_cyclase"/>
</dbReference>
<keyword evidence="7" id="KW-1185">Reference proteome</keyword>
<dbReference type="EMBL" id="BGZH01000001">
    <property type="protein sequence ID" value="GBO83494.1"/>
    <property type="molecule type" value="Genomic_DNA"/>
</dbReference>
<comment type="cofactor">
    <cofactor evidence="1">
        <name>Mg(2+)</name>
        <dbReference type="ChEBI" id="CHEBI:18420"/>
    </cofactor>
</comment>
<dbReference type="Proteomes" id="UP000340077">
    <property type="component" value="Unassembled WGS sequence"/>
</dbReference>
<comment type="caution">
    <text evidence="6">The sequence shown here is derived from an EMBL/GenBank/DDBJ whole genome shotgun (WGS) entry which is preliminary data.</text>
</comment>
<dbReference type="GO" id="GO:0052621">
    <property type="term" value="F:diguanylate cyclase activity"/>
    <property type="evidence" value="ECO:0007669"/>
    <property type="project" value="UniProtKB-EC"/>
</dbReference>
<keyword evidence="4" id="KW-0812">Transmembrane</keyword>
<organism evidence="6 7">
    <name type="scientific">Marinobacter salsuginis</name>
    <dbReference type="NCBI Taxonomy" id="418719"/>
    <lineage>
        <taxon>Bacteria</taxon>
        <taxon>Pseudomonadati</taxon>
        <taxon>Pseudomonadota</taxon>
        <taxon>Gammaproteobacteria</taxon>
        <taxon>Pseudomonadales</taxon>
        <taxon>Marinobacteraceae</taxon>
        <taxon>Marinobacter</taxon>
    </lineage>
</organism>
<keyword evidence="4" id="KW-1133">Transmembrane helix</keyword>
<dbReference type="NCBIfam" id="TIGR00254">
    <property type="entry name" value="GGDEF"/>
    <property type="match status" value="1"/>
</dbReference>
<dbReference type="InterPro" id="IPR000160">
    <property type="entry name" value="GGDEF_dom"/>
</dbReference>
<evidence type="ECO:0000256" key="2">
    <source>
        <dbReference type="ARBA" id="ARBA00012528"/>
    </source>
</evidence>
<protein>
    <recommendedName>
        <fullName evidence="2">diguanylate cyclase</fullName>
        <ecNumber evidence="2">2.7.7.65</ecNumber>
    </recommendedName>
</protein>
<feature type="transmembrane region" description="Helical" evidence="4">
    <location>
        <begin position="85"/>
        <end position="105"/>
    </location>
</feature>
<dbReference type="Pfam" id="PF00990">
    <property type="entry name" value="GGDEF"/>
    <property type="match status" value="1"/>
</dbReference>
<feature type="transmembrane region" description="Helical" evidence="4">
    <location>
        <begin position="161"/>
        <end position="177"/>
    </location>
</feature>
<dbReference type="PANTHER" id="PTHR45138">
    <property type="entry name" value="REGULATORY COMPONENTS OF SENSORY TRANSDUCTION SYSTEM"/>
    <property type="match status" value="1"/>
</dbReference>
<sequence>MDFTFMPTPSVELNTVSSRDLLMLRLSIVVGGILISLFMIGDLQLVPPELSGAYITNRALIQLPILAGLLAFTFVPQFLRFAQTAFLATVLSLTYANYYLIHVAWEQASFSFPYEGTLLYAFFGFFVFGMKFYYALTAMLISSVGFVGLMLLDSVYGDRTWMNAGFVVGSLFVGVIGRHRIDRLLGQLEGANEQLVGLSTVDGLTELFNRRALMSESERLFALKRRANHRLAVFMMDLDHFKQFNDRYGHQEGDRAIRIQADIMRQVLKRQTDILGRYGGEEFMAVIEGDHADRFERLATEILRQWQERAVPNEDSPNSKILSCSIGICQGLASEFDSIDDMIRKADEALYCAKKQGRARYVMG</sequence>
<feature type="domain" description="GGDEF" evidence="5">
    <location>
        <begin position="229"/>
        <end position="364"/>
    </location>
</feature>
<dbReference type="FunFam" id="3.30.70.270:FF:000001">
    <property type="entry name" value="Diguanylate cyclase domain protein"/>
    <property type="match status" value="1"/>
</dbReference>
<feature type="transmembrane region" description="Helical" evidence="4">
    <location>
        <begin position="117"/>
        <end position="141"/>
    </location>
</feature>
<keyword evidence="4" id="KW-0472">Membrane</keyword>
<evidence type="ECO:0000313" key="6">
    <source>
        <dbReference type="EMBL" id="GBO83494.1"/>
    </source>
</evidence>
<dbReference type="SMART" id="SM00267">
    <property type="entry name" value="GGDEF"/>
    <property type="match status" value="1"/>
</dbReference>